<keyword evidence="3" id="KW-0472">Membrane</keyword>
<dbReference type="Gene3D" id="2.70.98.40">
    <property type="entry name" value="Glycoside hydrolase, family 65, N-terminal domain"/>
    <property type="match status" value="1"/>
</dbReference>
<dbReference type="GO" id="GO:0030246">
    <property type="term" value="F:carbohydrate binding"/>
    <property type="evidence" value="ECO:0007669"/>
    <property type="project" value="InterPro"/>
</dbReference>
<dbReference type="Gene3D" id="1.10.150.240">
    <property type="entry name" value="Putative phosphatase, domain 2"/>
    <property type="match status" value="1"/>
</dbReference>
<feature type="domain" description="Glycoside hydrolase family 65 C-terminal" evidence="5">
    <location>
        <begin position="788"/>
        <end position="837"/>
    </location>
</feature>
<sequence length="1147" mass="128734">MDSPRSHTDLAQHLVGESWELIETALPQGENVFISESLFSVGNGHVSVRGYAEEAEMAAPYGRNANHGHKYRKRLAEKGRHATSTAGAQSPEHAFRGTYVNGIYEERLLAQNHRHFTVGTCARECFLICVPDAFCVDVFVGSEHVSVATGTILSHRRVLDLRTGELRRRLVWQSTNHGREVTIESSRFVSLSRKNIAALRLSVTAKNVSNTDIRVVSRTVVTADAQRHLKVENIVARHTLVDASTAVSARTRNSCKRLVVAVTEACCGTFTDPSSLQLANFCTINASTPPASAKAENPPAGTGRYEVTLANTPQLQPQQQSFISLAPKCAETVDSTETIYTSVISESTTLELTKYIAFFSDEDAAPEDMCDLAVHHSRAAAGVTYDTMLNENRNIVEKFWEVADVGVKTNQSSVQGAIRFNLLHLCMSFCRAYATESPPRGLMNELDNGLHHWEVDAIVIPFFAHIHPKTARTLLQFRIDTLPQARNIAADMYLPRGALYPLRTVSGGENSPLPFCAAFLYSNAVIAYAIRRYVMATNDTALLFQGGADVVFSTVLIWIIWGTWDKGEFHIRSVGGPDEYSGLSDNNLFTNLMAQNHMQWAVQLASEMREKHPQEWERLKERCQITDEDLHMIEQAASKMVILFDAKNRVHPGDQFFMRKKKWGFCDVKKKKGFLIQTFDPSVIYRHQVCWTPDVILASVLLPERFTTDELLADYTFYEPITTNDSSLNSMIFSVVASQLGMIDKAMFHFNRALFVDIGNVIENTGGGLHSVAEAGSWWCFTSGFGGMRVLRGVLHFNPILPDEWDEYQFNVRHSGCLVHVHVARQAVTYRVVEGLDGDSKLLIIHSDTNRIHLQLGIPASVRLYRDVHVFDFDCVVFDMDSIIEDVEDYHYEAWKSALEPFLWDNVSHSFKFTGEIYLAYLKHDRPLPALQRFLAKQGVTNLALGTPEDSMDQNTIYGLFRRKQYFFRECVHYRGLRPRGDILEFLSELRQSGISVGCVTVSKNGHWLLNEASRGILMLDGCLDGGDGEKMGLRWRPEMDYFASMCKQLNASPSRTVIVMDGIDGFSKSALEKFKMIVDVAKDPEVVTLAIPCMNISKFSELTVTLLDEKTTRDYSIYGRGTASRRSNLRSANDTWVRFDGGTLET</sequence>
<dbReference type="Pfam" id="PF03633">
    <property type="entry name" value="Glyco_hydro_65C"/>
    <property type="match status" value="1"/>
</dbReference>
<evidence type="ECO:0000256" key="3">
    <source>
        <dbReference type="SAM" id="Phobius"/>
    </source>
</evidence>
<dbReference type="InterPro" id="IPR008928">
    <property type="entry name" value="6-hairpin_glycosidase_sf"/>
</dbReference>
<gene>
    <name evidence="7" type="ORF">TRSC58_00077</name>
</gene>
<dbReference type="Gene3D" id="3.40.50.1000">
    <property type="entry name" value="HAD superfamily/HAD-like"/>
    <property type="match status" value="1"/>
</dbReference>
<dbReference type="InterPro" id="IPR023214">
    <property type="entry name" value="HAD_sf"/>
</dbReference>
<name>A0A061JCR9_TRYRA</name>
<keyword evidence="3" id="KW-1133">Transmembrane helix</keyword>
<dbReference type="PANTHER" id="PTHR11051:SF8">
    <property type="entry name" value="PROTEIN-GLUCOSYLGALACTOSYLHYDROXYLYSINE GLUCOSIDASE"/>
    <property type="match status" value="1"/>
</dbReference>
<dbReference type="InterPro" id="IPR012341">
    <property type="entry name" value="6hp_glycosidase-like_sf"/>
</dbReference>
<reference evidence="7 8" key="1">
    <citation type="submission" date="2013-07" db="EMBL/GenBank/DDBJ databases">
        <authorList>
            <person name="Stoco P.H."/>
            <person name="Wagner G."/>
            <person name="Gerber A."/>
            <person name="Zaha A."/>
            <person name="Thompson C."/>
            <person name="Bartholomeu D.C."/>
            <person name="Luckemeyer D.D."/>
            <person name="Bahia D."/>
            <person name="Loreto E."/>
            <person name="Prestes E.B."/>
            <person name="Lima F.M."/>
            <person name="Rodrigues-Luiz G."/>
            <person name="Vallejo G.A."/>
            <person name="Filho J.F."/>
            <person name="Monteiro K.M."/>
            <person name="Tyler K.M."/>
            <person name="de Almeida L.G."/>
            <person name="Ortiz M.F."/>
            <person name="Siervo M.A."/>
            <person name="de Moraes M.H."/>
            <person name="Cunha O.L."/>
            <person name="Mendonca-Neto R."/>
            <person name="Silva R."/>
            <person name="Teixeira S.M."/>
            <person name="Murta S.M."/>
            <person name="Sincero T.C."/>
            <person name="Mendes T.A."/>
            <person name="Urmenyi T.P."/>
            <person name="Silva V.G."/>
            <person name="da Rocha W.D."/>
            <person name="Andersson B."/>
            <person name="Romanha A.J."/>
            <person name="Steindel M."/>
            <person name="de Vasconcelos A.T."/>
            <person name="Grisard E.C."/>
        </authorList>
    </citation>
    <scope>NUCLEOTIDE SEQUENCE [LARGE SCALE GENOMIC DNA]</scope>
    <source>
        <strain evidence="7 8">SC58</strain>
    </source>
</reference>
<accession>A0A061JCR9</accession>
<evidence type="ECO:0000313" key="8">
    <source>
        <dbReference type="Proteomes" id="UP000031737"/>
    </source>
</evidence>
<dbReference type="Pfam" id="PF03636">
    <property type="entry name" value="Glyco_hydro_65N"/>
    <property type="match status" value="1"/>
</dbReference>
<evidence type="ECO:0000259" key="4">
    <source>
        <dbReference type="Pfam" id="PF03632"/>
    </source>
</evidence>
<dbReference type="PANTHER" id="PTHR11051">
    <property type="entry name" value="GLYCOSYL HYDROLASE-RELATED"/>
    <property type="match status" value="1"/>
</dbReference>
<dbReference type="InterPro" id="IPR005194">
    <property type="entry name" value="Glyco_hydro_65_C"/>
</dbReference>
<dbReference type="GO" id="GO:0005975">
    <property type="term" value="P:carbohydrate metabolic process"/>
    <property type="evidence" value="ECO:0007669"/>
    <property type="project" value="InterPro"/>
</dbReference>
<feature type="transmembrane region" description="Helical" evidence="3">
    <location>
        <begin position="512"/>
        <end position="530"/>
    </location>
</feature>
<feature type="domain" description="Glycoside hydrolase family 65 central catalytic" evidence="4">
    <location>
        <begin position="419"/>
        <end position="778"/>
    </location>
</feature>
<keyword evidence="3" id="KW-0812">Transmembrane</keyword>
<evidence type="ECO:0000259" key="6">
    <source>
        <dbReference type="Pfam" id="PF03636"/>
    </source>
</evidence>
<evidence type="ECO:0000256" key="1">
    <source>
        <dbReference type="ARBA" id="ARBA00001576"/>
    </source>
</evidence>
<feature type="transmembrane region" description="Helical" evidence="3">
    <location>
        <begin position="542"/>
        <end position="564"/>
    </location>
</feature>
<dbReference type="AlphaFoldDB" id="A0A061JCR9"/>
<dbReference type="InterPro" id="IPR023198">
    <property type="entry name" value="PGP-like_dom2"/>
</dbReference>
<dbReference type="VEuPathDB" id="TriTrypDB:TRSC58_00077"/>
<dbReference type="EMBL" id="AUPL01000077">
    <property type="protein sequence ID" value="ESL12160.1"/>
    <property type="molecule type" value="Genomic_DNA"/>
</dbReference>
<evidence type="ECO:0000313" key="7">
    <source>
        <dbReference type="EMBL" id="ESL12160.1"/>
    </source>
</evidence>
<dbReference type="Gene3D" id="1.50.10.10">
    <property type="match status" value="1"/>
</dbReference>
<dbReference type="InterPro" id="IPR011013">
    <property type="entry name" value="Gal_mutarotase_sf_dom"/>
</dbReference>
<proteinExistence type="inferred from homology"/>
<dbReference type="GO" id="GO:0004555">
    <property type="term" value="F:alpha,alpha-trehalase activity"/>
    <property type="evidence" value="ECO:0007669"/>
    <property type="project" value="UniProtKB-EC"/>
</dbReference>
<comment type="similarity">
    <text evidence="2">Belongs to the glycosyl hydrolase 65 family.</text>
</comment>
<dbReference type="InterPro" id="IPR036412">
    <property type="entry name" value="HAD-like_sf"/>
</dbReference>
<comment type="catalytic activity">
    <reaction evidence="1">
        <text>alpha,alpha-trehalose + H2O = alpha-D-glucose + beta-D-glucose</text>
        <dbReference type="Rhea" id="RHEA:32675"/>
        <dbReference type="ChEBI" id="CHEBI:15377"/>
        <dbReference type="ChEBI" id="CHEBI:15903"/>
        <dbReference type="ChEBI" id="CHEBI:16551"/>
        <dbReference type="ChEBI" id="CHEBI:17925"/>
        <dbReference type="EC" id="3.2.1.28"/>
    </reaction>
</comment>
<keyword evidence="8" id="KW-1185">Reference proteome</keyword>
<dbReference type="InterPro" id="IPR037018">
    <property type="entry name" value="GH65_N"/>
</dbReference>
<keyword evidence="7" id="KW-0378">Hydrolase</keyword>
<dbReference type="Proteomes" id="UP000031737">
    <property type="component" value="Unassembled WGS sequence"/>
</dbReference>
<dbReference type="OrthoDB" id="200349at2759"/>
<comment type="caution">
    <text evidence="7">The sequence shown here is derived from an EMBL/GenBank/DDBJ whole genome shotgun (WGS) entry which is preliminary data.</text>
</comment>
<dbReference type="Gene3D" id="2.60.420.10">
    <property type="entry name" value="Maltose phosphorylase, domain 3"/>
    <property type="match status" value="1"/>
</dbReference>
<dbReference type="Pfam" id="PF03632">
    <property type="entry name" value="Glyco_hydro_65m"/>
    <property type="match status" value="1"/>
</dbReference>
<protein>
    <submittedName>
        <fullName evidence="7">Glycosyl hydrolase</fullName>
    </submittedName>
</protein>
<dbReference type="SUPFAM" id="SSF74650">
    <property type="entry name" value="Galactose mutarotase-like"/>
    <property type="match status" value="1"/>
</dbReference>
<dbReference type="SUPFAM" id="SSF48208">
    <property type="entry name" value="Six-hairpin glycosidases"/>
    <property type="match status" value="1"/>
</dbReference>
<evidence type="ECO:0000256" key="2">
    <source>
        <dbReference type="ARBA" id="ARBA00006768"/>
    </source>
</evidence>
<organism evidence="7 8">
    <name type="scientific">Trypanosoma rangeli SC58</name>
    <dbReference type="NCBI Taxonomy" id="429131"/>
    <lineage>
        <taxon>Eukaryota</taxon>
        <taxon>Discoba</taxon>
        <taxon>Euglenozoa</taxon>
        <taxon>Kinetoplastea</taxon>
        <taxon>Metakinetoplastina</taxon>
        <taxon>Trypanosomatida</taxon>
        <taxon>Trypanosomatidae</taxon>
        <taxon>Trypanosoma</taxon>
        <taxon>Herpetosoma</taxon>
    </lineage>
</organism>
<evidence type="ECO:0000259" key="5">
    <source>
        <dbReference type="Pfam" id="PF03633"/>
    </source>
</evidence>
<dbReference type="SUPFAM" id="SSF56784">
    <property type="entry name" value="HAD-like"/>
    <property type="match status" value="1"/>
</dbReference>
<dbReference type="InterPro" id="IPR005196">
    <property type="entry name" value="Glyco_hydro_65_N"/>
</dbReference>
<feature type="domain" description="Glycoside hydrolase family 65 N-terminal" evidence="6">
    <location>
        <begin position="34"/>
        <end position="360"/>
    </location>
</feature>
<dbReference type="InterPro" id="IPR005195">
    <property type="entry name" value="Glyco_hydro_65_M"/>
</dbReference>